<dbReference type="InterPro" id="IPR034660">
    <property type="entry name" value="DinB/YfiT-like"/>
</dbReference>
<evidence type="ECO:0000313" key="2">
    <source>
        <dbReference type="Proteomes" id="UP000632454"/>
    </source>
</evidence>
<keyword evidence="2" id="KW-1185">Reference proteome</keyword>
<evidence type="ECO:0000313" key="1">
    <source>
        <dbReference type="EMBL" id="GGF12497.1"/>
    </source>
</evidence>
<dbReference type="Pfam" id="PF04978">
    <property type="entry name" value="MST"/>
    <property type="match status" value="1"/>
</dbReference>
<dbReference type="SUPFAM" id="SSF109854">
    <property type="entry name" value="DinB/YfiT-like putative metalloenzymes"/>
    <property type="match status" value="1"/>
</dbReference>
<evidence type="ECO:0008006" key="3">
    <source>
        <dbReference type="Google" id="ProtNLM"/>
    </source>
</evidence>
<name>A0ABQ1U890_9NOCA</name>
<dbReference type="EMBL" id="BMCS01000001">
    <property type="protein sequence ID" value="GGF12497.1"/>
    <property type="molecule type" value="Genomic_DNA"/>
</dbReference>
<dbReference type="Gene3D" id="1.20.120.450">
    <property type="entry name" value="dinb family like domain"/>
    <property type="match status" value="1"/>
</dbReference>
<accession>A0ABQ1U890</accession>
<dbReference type="Proteomes" id="UP000632454">
    <property type="component" value="Unassembled WGS sequence"/>
</dbReference>
<organism evidence="1 2">
    <name type="scientific">Williamsia phyllosphaerae</name>
    <dbReference type="NCBI Taxonomy" id="885042"/>
    <lineage>
        <taxon>Bacteria</taxon>
        <taxon>Bacillati</taxon>
        <taxon>Actinomycetota</taxon>
        <taxon>Actinomycetes</taxon>
        <taxon>Mycobacteriales</taxon>
        <taxon>Nocardiaceae</taxon>
        <taxon>Williamsia</taxon>
    </lineage>
</organism>
<sequence length="191" mass="20617">MDTDSTTAVTTDERTELLAELAQARAFLIGTTEGLTDEELGLRPTASSLCLGGLIKHVASTEAAWMRFVTEGTSGMALTLPDGVSWDDLMSGTARTYPQWAIDRQNEFQMLPGDSRESILSEYAAVAARTADVIATACDLSRSTPLPEAPWNEPGASWSVRRVLIHLVSETAQHAGHAEIIRESIDGHTTM</sequence>
<proteinExistence type="predicted"/>
<reference evidence="2" key="1">
    <citation type="journal article" date="2019" name="Int. J. Syst. Evol. Microbiol.">
        <title>The Global Catalogue of Microorganisms (GCM) 10K type strain sequencing project: providing services to taxonomists for standard genome sequencing and annotation.</title>
        <authorList>
            <consortium name="The Broad Institute Genomics Platform"/>
            <consortium name="The Broad Institute Genome Sequencing Center for Infectious Disease"/>
            <person name="Wu L."/>
            <person name="Ma J."/>
        </authorList>
    </citation>
    <scope>NUCLEOTIDE SEQUENCE [LARGE SCALE GENOMIC DNA]</scope>
    <source>
        <strain evidence="2">CCM 7855</strain>
    </source>
</reference>
<comment type="caution">
    <text evidence="1">The sequence shown here is derived from an EMBL/GenBank/DDBJ whole genome shotgun (WGS) entry which is preliminary data.</text>
</comment>
<gene>
    <name evidence="1" type="ORF">GCM10007298_05510</name>
</gene>
<protein>
    <recommendedName>
        <fullName evidence="3">DinB family protein</fullName>
    </recommendedName>
</protein>
<dbReference type="InterPro" id="IPR007061">
    <property type="entry name" value="MST-like"/>
</dbReference>